<gene>
    <name evidence="1" type="ORF">GCM10022388_16600</name>
</gene>
<proteinExistence type="predicted"/>
<dbReference type="EMBL" id="BAABCS010000016">
    <property type="protein sequence ID" value="GAA4051142.1"/>
    <property type="molecule type" value="Genomic_DNA"/>
</dbReference>
<keyword evidence="2" id="KW-1185">Reference proteome</keyword>
<organism evidence="1 2">
    <name type="scientific">Flavobacterium chungnamense</name>
    <dbReference type="NCBI Taxonomy" id="706182"/>
    <lineage>
        <taxon>Bacteria</taxon>
        <taxon>Pseudomonadati</taxon>
        <taxon>Bacteroidota</taxon>
        <taxon>Flavobacteriia</taxon>
        <taxon>Flavobacteriales</taxon>
        <taxon>Flavobacteriaceae</taxon>
        <taxon>Flavobacterium</taxon>
    </lineage>
</organism>
<comment type="caution">
    <text evidence="1">The sequence shown here is derived from an EMBL/GenBank/DDBJ whole genome shotgun (WGS) entry which is preliminary data.</text>
</comment>
<sequence length="294" mass="34113">MREKILVWILLLISQFTFSQIKGVVKDSLTGNPVPYVNIWVEGENFGATSIEDGTFSINTSEKSKNLIFSTIGFETKKYSVFNANNVVLKPIVYQLDDVVLTKFKNSKQIEIGDSKKRFYLPEPQNTPWIFARKINFDVTNSDARFLKTLIYYTKSELDSAKFRVRLFSVSKNDMPEEDLLSKEIIVQVKKGKHKIEVDLLTYKIEVPKQGIIVGFESLFVEENKYIEKISIPKSNNIVKNDNYDPHIFYQYIDSESSYTFRTGKWVKQQMNMNQQWQEDKKVIAPVIKAVLTN</sequence>
<protein>
    <submittedName>
        <fullName evidence="1">Carboxypeptidase-like regulatory domain-containing protein</fullName>
    </submittedName>
</protein>
<dbReference type="SUPFAM" id="SSF49464">
    <property type="entry name" value="Carboxypeptidase regulatory domain-like"/>
    <property type="match status" value="1"/>
</dbReference>
<dbReference type="InterPro" id="IPR008969">
    <property type="entry name" value="CarboxyPept-like_regulatory"/>
</dbReference>
<reference evidence="2" key="1">
    <citation type="journal article" date="2019" name="Int. J. Syst. Evol. Microbiol.">
        <title>The Global Catalogue of Microorganisms (GCM) 10K type strain sequencing project: providing services to taxonomists for standard genome sequencing and annotation.</title>
        <authorList>
            <consortium name="The Broad Institute Genomics Platform"/>
            <consortium name="The Broad Institute Genome Sequencing Center for Infectious Disease"/>
            <person name="Wu L."/>
            <person name="Ma J."/>
        </authorList>
    </citation>
    <scope>NUCLEOTIDE SEQUENCE [LARGE SCALE GENOMIC DNA]</scope>
    <source>
        <strain evidence="2">JCM 17068</strain>
    </source>
</reference>
<dbReference type="Pfam" id="PF13715">
    <property type="entry name" value="CarbopepD_reg_2"/>
    <property type="match status" value="1"/>
</dbReference>
<accession>A0ABP7USE5</accession>
<dbReference type="Gene3D" id="2.60.40.1120">
    <property type="entry name" value="Carboxypeptidase-like, regulatory domain"/>
    <property type="match status" value="1"/>
</dbReference>
<name>A0ABP7USE5_9FLAO</name>
<dbReference type="RefSeq" id="WP_345093476.1">
    <property type="nucleotide sequence ID" value="NZ_BAABCS010000016.1"/>
</dbReference>
<evidence type="ECO:0000313" key="1">
    <source>
        <dbReference type="EMBL" id="GAA4051142.1"/>
    </source>
</evidence>
<dbReference type="Proteomes" id="UP001500426">
    <property type="component" value="Unassembled WGS sequence"/>
</dbReference>
<evidence type="ECO:0000313" key="2">
    <source>
        <dbReference type="Proteomes" id="UP001500426"/>
    </source>
</evidence>